<evidence type="ECO:0000259" key="2">
    <source>
        <dbReference type="Pfam" id="PF07687"/>
    </source>
</evidence>
<dbReference type="AlphaFoldDB" id="A0A7T4EG94"/>
<dbReference type="PANTHER" id="PTHR30575:SF3">
    <property type="entry name" value="PEPTIDASE M20 DIMERISATION DOMAIN-CONTAINING PROTEIN"/>
    <property type="match status" value="1"/>
</dbReference>
<dbReference type="InterPro" id="IPR011650">
    <property type="entry name" value="Peptidase_M20_dimer"/>
</dbReference>
<dbReference type="NCBIfam" id="TIGR01891">
    <property type="entry name" value="amidohydrolases"/>
    <property type="match status" value="1"/>
</dbReference>
<feature type="domain" description="Peptidase M20 dimerisation" evidence="2">
    <location>
        <begin position="265"/>
        <end position="358"/>
    </location>
</feature>
<keyword evidence="1" id="KW-0479">Metal-binding</keyword>
<dbReference type="InterPro" id="IPR017439">
    <property type="entry name" value="Amidohydrolase"/>
</dbReference>
<feature type="binding site" evidence="1">
    <location>
        <position position="184"/>
    </location>
    <ligand>
        <name>Mn(2+)</name>
        <dbReference type="ChEBI" id="CHEBI:29035"/>
        <label>2</label>
    </ligand>
</feature>
<dbReference type="GO" id="GO:0071713">
    <property type="term" value="F:para-aminobenzoyl-glutamate hydrolase activity"/>
    <property type="evidence" value="ECO:0007669"/>
    <property type="project" value="TreeGrafter"/>
</dbReference>
<sequence>MRSPTAPCVIRHHSSESCTQEVKYLTEKNIPMRRKDMPTITQEAAEKVVACVDAFQDQLVSWRRDFHRYPELGFLEYRTTARIVTELRHLGYEVLTGADATDPSARMGLPSPAEDEAAIARAIEEGADPAFVRAIAGGLTGAVAVLHNGPGPVVGMRFDIDCLPLTEKTEHGSAHEGSMHACGHDAHITMGLGVARALAELKDSWSGTVKILFQPAEEGVRGAQAMVSAGLVDDVEIMLGQHVWPHPFAEYDFAPASSGALATTKFDVTFSGRAAHASGAPEKGKNALLAACAATLNLYAISRHSGGSTRVSVGKLEAGDNRNIVAERAHLEMEVRGETTEINEFMATRARTVIEAAAAMYECDVDIDTVGEAISLRSDDELAQVIAHAATTVGIRPQTTPAMRFTASEDYSYMMKRVQDNGGQAALMLFFTPSEGGLHSVDFYVDDSVLPKAVKTFTATALAYLPA</sequence>
<keyword evidence="1" id="KW-0464">Manganese</keyword>
<dbReference type="SUPFAM" id="SSF55031">
    <property type="entry name" value="Bacterial exopeptidase dimerisation domain"/>
    <property type="match status" value="1"/>
</dbReference>
<dbReference type="PIRSF" id="PIRSF005962">
    <property type="entry name" value="Pept_M20D_amidohydro"/>
    <property type="match status" value="1"/>
</dbReference>
<dbReference type="InterPro" id="IPR052030">
    <property type="entry name" value="Peptidase_M20/M20A_hydrolases"/>
</dbReference>
<evidence type="ECO:0000313" key="4">
    <source>
        <dbReference type="Proteomes" id="UP000596145"/>
    </source>
</evidence>
<accession>A0A7T4EG94</accession>
<dbReference type="GO" id="GO:0046872">
    <property type="term" value="F:metal ion binding"/>
    <property type="evidence" value="ECO:0007669"/>
    <property type="project" value="UniProtKB-KW"/>
</dbReference>
<dbReference type="InterPro" id="IPR002933">
    <property type="entry name" value="Peptidase_M20"/>
</dbReference>
<comment type="cofactor">
    <cofactor evidence="1">
        <name>Mn(2+)</name>
        <dbReference type="ChEBI" id="CHEBI:29035"/>
    </cofactor>
    <text evidence="1">The Mn(2+) ion enhances activity.</text>
</comment>
<feature type="binding site" evidence="1">
    <location>
        <position position="218"/>
    </location>
    <ligand>
        <name>Mn(2+)</name>
        <dbReference type="ChEBI" id="CHEBI:29035"/>
        <label>2</label>
    </ligand>
</feature>
<organism evidence="3 4">
    <name type="scientific">Corynebacterium glucuronolyticum</name>
    <dbReference type="NCBI Taxonomy" id="39791"/>
    <lineage>
        <taxon>Bacteria</taxon>
        <taxon>Bacillati</taxon>
        <taxon>Actinomycetota</taxon>
        <taxon>Actinomycetes</taxon>
        <taxon>Mycobacteriales</taxon>
        <taxon>Corynebacteriaceae</taxon>
        <taxon>Corynebacterium</taxon>
    </lineage>
</organism>
<dbReference type="InterPro" id="IPR036264">
    <property type="entry name" value="Bact_exopeptidase_dim_dom"/>
</dbReference>
<keyword evidence="3" id="KW-0378">Hydrolase</keyword>
<name>A0A7T4EG94_9CORY</name>
<dbReference type="SUPFAM" id="SSF53187">
    <property type="entry name" value="Zn-dependent exopeptidases"/>
    <property type="match status" value="1"/>
</dbReference>
<proteinExistence type="predicted"/>
<dbReference type="Pfam" id="PF01546">
    <property type="entry name" value="Peptidase_M20"/>
    <property type="match status" value="1"/>
</dbReference>
<evidence type="ECO:0000256" key="1">
    <source>
        <dbReference type="PIRSR" id="PIRSR005962-1"/>
    </source>
</evidence>
<feature type="binding site" evidence="1">
    <location>
        <position position="242"/>
    </location>
    <ligand>
        <name>Mn(2+)</name>
        <dbReference type="ChEBI" id="CHEBI:29035"/>
        <label>2</label>
    </ligand>
</feature>
<dbReference type="GO" id="GO:0016805">
    <property type="term" value="F:dipeptidase activity"/>
    <property type="evidence" value="ECO:0007669"/>
    <property type="project" value="TreeGrafter"/>
</dbReference>
<reference evidence="3 4" key="1">
    <citation type="submission" date="2020-12" db="EMBL/GenBank/DDBJ databases">
        <title>FDA dAtabase for Regulatory Grade micrObial Sequences (FDA-ARGOS): Supporting development and validation of Infectious Disease Dx tests.</title>
        <authorList>
            <person name="Sproer C."/>
            <person name="Gronow S."/>
            <person name="Severitt S."/>
            <person name="Schroder I."/>
            <person name="Tallon L."/>
            <person name="Sadzewicz L."/>
            <person name="Zhao X."/>
            <person name="Boylan J."/>
            <person name="Ott S."/>
            <person name="Bowen H."/>
            <person name="Vavikolanu K."/>
            <person name="Mehta A."/>
            <person name="Aluvathingal J."/>
            <person name="Nadendla S."/>
            <person name="Lowell S."/>
            <person name="Myers T."/>
            <person name="Yan Y."/>
            <person name="Sichtig H."/>
        </authorList>
    </citation>
    <scope>NUCLEOTIDE SEQUENCE [LARGE SCALE GENOMIC DNA]</scope>
    <source>
        <strain evidence="3 4">FDAARGOS_1053</strain>
    </source>
</reference>
<dbReference type="PANTHER" id="PTHR30575">
    <property type="entry name" value="PEPTIDASE M20"/>
    <property type="match status" value="1"/>
</dbReference>
<feature type="binding site" evidence="1">
    <location>
        <position position="182"/>
    </location>
    <ligand>
        <name>Mn(2+)</name>
        <dbReference type="ChEBI" id="CHEBI:29035"/>
        <label>2</label>
    </ligand>
</feature>
<dbReference type="GO" id="GO:0046657">
    <property type="term" value="P:folic acid catabolic process"/>
    <property type="evidence" value="ECO:0007669"/>
    <property type="project" value="TreeGrafter"/>
</dbReference>
<dbReference type="Pfam" id="PF07687">
    <property type="entry name" value="M20_dimer"/>
    <property type="match status" value="1"/>
</dbReference>
<gene>
    <name evidence="3" type="ORF">I6I10_02435</name>
</gene>
<feature type="binding site" evidence="1">
    <location>
        <position position="439"/>
    </location>
    <ligand>
        <name>Mn(2+)</name>
        <dbReference type="ChEBI" id="CHEBI:29035"/>
        <label>2</label>
    </ligand>
</feature>
<evidence type="ECO:0000313" key="3">
    <source>
        <dbReference type="EMBL" id="QQB46811.1"/>
    </source>
</evidence>
<protein>
    <submittedName>
        <fullName evidence="3">Amidohydrolase</fullName>
    </submittedName>
</protein>
<dbReference type="Proteomes" id="UP000596145">
    <property type="component" value="Chromosome"/>
</dbReference>
<dbReference type="GO" id="GO:0005737">
    <property type="term" value="C:cytoplasm"/>
    <property type="evidence" value="ECO:0007669"/>
    <property type="project" value="TreeGrafter"/>
</dbReference>
<dbReference type="OrthoDB" id="9777385at2"/>
<dbReference type="Gene3D" id="3.40.630.10">
    <property type="entry name" value="Zn peptidases"/>
    <property type="match status" value="1"/>
</dbReference>
<dbReference type="EMBL" id="CP066007">
    <property type="protein sequence ID" value="QQB46811.1"/>
    <property type="molecule type" value="Genomic_DNA"/>
</dbReference>